<dbReference type="AlphaFoldDB" id="A0A975K0V4"/>
<keyword evidence="5 7" id="KW-0472">Membrane</keyword>
<dbReference type="PANTHER" id="PTHR32322:SF2">
    <property type="entry name" value="EAMA DOMAIN-CONTAINING PROTEIN"/>
    <property type="match status" value="1"/>
</dbReference>
<proteinExistence type="inferred from homology"/>
<evidence type="ECO:0000256" key="1">
    <source>
        <dbReference type="ARBA" id="ARBA00004141"/>
    </source>
</evidence>
<dbReference type="PROSITE" id="PS51257">
    <property type="entry name" value="PROKAR_LIPOPROTEIN"/>
    <property type="match status" value="1"/>
</dbReference>
<feature type="transmembrane region" description="Helical" evidence="7">
    <location>
        <begin position="118"/>
        <end position="133"/>
    </location>
</feature>
<feature type="transmembrane region" description="Helical" evidence="7">
    <location>
        <begin position="67"/>
        <end position="87"/>
    </location>
</feature>
<feature type="region of interest" description="Disordered" evidence="6">
    <location>
        <begin position="280"/>
        <end position="324"/>
    </location>
</feature>
<evidence type="ECO:0000256" key="6">
    <source>
        <dbReference type="SAM" id="MobiDB-lite"/>
    </source>
</evidence>
<feature type="domain" description="EamA" evidence="8">
    <location>
        <begin position="145"/>
        <end position="275"/>
    </location>
</feature>
<feature type="transmembrane region" description="Helical" evidence="7">
    <location>
        <begin position="145"/>
        <end position="163"/>
    </location>
</feature>
<evidence type="ECO:0000256" key="2">
    <source>
        <dbReference type="ARBA" id="ARBA00007362"/>
    </source>
</evidence>
<evidence type="ECO:0000256" key="5">
    <source>
        <dbReference type="ARBA" id="ARBA00023136"/>
    </source>
</evidence>
<feature type="compositionally biased region" description="Basic and acidic residues" evidence="6">
    <location>
        <begin position="301"/>
        <end position="315"/>
    </location>
</feature>
<evidence type="ECO:0000259" key="8">
    <source>
        <dbReference type="Pfam" id="PF00892"/>
    </source>
</evidence>
<dbReference type="Pfam" id="PF00892">
    <property type="entry name" value="EamA"/>
    <property type="match status" value="1"/>
</dbReference>
<evidence type="ECO:0000256" key="4">
    <source>
        <dbReference type="ARBA" id="ARBA00022989"/>
    </source>
</evidence>
<feature type="transmembrane region" description="Helical" evidence="7">
    <location>
        <begin position="93"/>
        <end position="111"/>
    </location>
</feature>
<dbReference type="InterPro" id="IPR037185">
    <property type="entry name" value="EmrE-like"/>
</dbReference>
<feature type="transmembrane region" description="Helical" evidence="7">
    <location>
        <begin position="35"/>
        <end position="55"/>
    </location>
</feature>
<reference evidence="9" key="1">
    <citation type="submission" date="2019-12" db="EMBL/GenBank/DDBJ databases">
        <title>Mycobacterium spongiae sp. nov.</title>
        <authorList>
            <person name="Stinear T."/>
        </authorList>
    </citation>
    <scope>NUCLEOTIDE SEQUENCE</scope>
    <source>
        <strain evidence="9">FSD4b-SM</strain>
    </source>
</reference>
<dbReference type="GO" id="GO:0016020">
    <property type="term" value="C:membrane"/>
    <property type="evidence" value="ECO:0007669"/>
    <property type="project" value="UniProtKB-SubCell"/>
</dbReference>
<feature type="transmembrane region" description="Helical" evidence="7">
    <location>
        <begin position="206"/>
        <end position="223"/>
    </location>
</feature>
<evidence type="ECO:0000256" key="3">
    <source>
        <dbReference type="ARBA" id="ARBA00022692"/>
    </source>
</evidence>
<comment type="similarity">
    <text evidence="2">Belongs to the EamA transporter family.</text>
</comment>
<keyword evidence="10" id="KW-1185">Reference proteome</keyword>
<evidence type="ECO:0000313" key="9">
    <source>
        <dbReference type="EMBL" id="QUR68988.1"/>
    </source>
</evidence>
<dbReference type="InterPro" id="IPR050638">
    <property type="entry name" value="AA-Vitamin_Transporters"/>
</dbReference>
<dbReference type="EMBL" id="CP046600">
    <property type="protein sequence ID" value="QUR68988.1"/>
    <property type="molecule type" value="Genomic_DNA"/>
</dbReference>
<dbReference type="PANTHER" id="PTHR32322">
    <property type="entry name" value="INNER MEMBRANE TRANSPORTER"/>
    <property type="match status" value="1"/>
</dbReference>
<name>A0A975K0V4_9MYCO</name>
<protein>
    <submittedName>
        <fullName evidence="9">EamA family transporter</fullName>
    </submittedName>
</protein>
<keyword evidence="4 7" id="KW-1133">Transmembrane helix</keyword>
<dbReference type="KEGG" id="mspg:F6B93_19640"/>
<organism evidence="9 10">
    <name type="scientific">Mycobacterium spongiae</name>
    <dbReference type="NCBI Taxonomy" id="886343"/>
    <lineage>
        <taxon>Bacteria</taxon>
        <taxon>Bacillati</taxon>
        <taxon>Actinomycetota</taxon>
        <taxon>Actinomycetes</taxon>
        <taxon>Mycobacteriales</taxon>
        <taxon>Mycobacteriaceae</taxon>
        <taxon>Mycobacterium</taxon>
    </lineage>
</organism>
<keyword evidence="3 7" id="KW-0812">Transmembrane</keyword>
<dbReference type="RefSeq" id="WP_211696574.1">
    <property type="nucleotide sequence ID" value="NZ_CP046600.1"/>
</dbReference>
<dbReference type="SUPFAM" id="SSF103481">
    <property type="entry name" value="Multidrug resistance efflux transporter EmrE"/>
    <property type="match status" value="1"/>
</dbReference>
<comment type="subcellular location">
    <subcellularLocation>
        <location evidence="1">Membrane</location>
        <topology evidence="1">Multi-pass membrane protein</topology>
    </subcellularLocation>
</comment>
<dbReference type="Proteomes" id="UP000682202">
    <property type="component" value="Chromosome"/>
</dbReference>
<evidence type="ECO:0000256" key="7">
    <source>
        <dbReference type="SAM" id="Phobius"/>
    </source>
</evidence>
<feature type="transmembrane region" description="Helical" evidence="7">
    <location>
        <begin position="175"/>
        <end position="200"/>
    </location>
</feature>
<accession>A0A975K0V4</accession>
<feature type="transmembrane region" description="Helical" evidence="7">
    <location>
        <begin position="235"/>
        <end position="255"/>
    </location>
</feature>
<sequence length="324" mass="33644">MAPSRTPSAVLMIVGSCISLQLGSAIATPLLAHFGAGLITSLRLLLAAAILMTVHRPRVFGWDHRQWTSAVLFAVAFAGMNGFFFAAIARIPLGVAVTIEFAGPLVLAAALSRRQRDLGCVVVAAAAIVALSWDSAKSAVHPDLLGVVFALIAACFWAFYILAGKYATGQLSGQGVLPISMFIGAIAVLPFGVPALPALAGEPEKLFPLLGVAVLSSMLPYSLEFAAMRRLSAQTFGVLLSLEPVVAGLAGWLVLHQDLGWLRALAMLVVVAASVTSALSQPSAASEPDSGTFDSDPGPKNAERRAAQHGSEPRTKANPVSVSV</sequence>
<gene>
    <name evidence="9" type="ORF">F6B93_19640</name>
</gene>
<evidence type="ECO:0000313" key="10">
    <source>
        <dbReference type="Proteomes" id="UP000682202"/>
    </source>
</evidence>
<dbReference type="InterPro" id="IPR000620">
    <property type="entry name" value="EamA_dom"/>
</dbReference>